<dbReference type="EMBL" id="CAXAJV020001293">
    <property type="protein sequence ID" value="CAL7942850.1"/>
    <property type="molecule type" value="Genomic_DNA"/>
</dbReference>
<sequence>MHKYEEQQEEGKADEEEPMKNEYRMNLTELSDQLLQFVSRFVVENEMDPLPIMDIRHSFRIVGPYLFPPAAYTEITYSFSSGLLYYLSELERHGTIIVAYRDKVFSIDANVAFDNLLFSYDYYLKAPLLQRQGKLFAKATSIWASIVIDFNILSYKFILQRLELKNIESIRIFLEGNTLIGRAIASIVNVALLFVKNALIEKIEEQATMTLRQYFEQLNEDI</sequence>
<dbReference type="InterPro" id="IPR038602">
    <property type="entry name" value="Mite_allergen_7_sf"/>
</dbReference>
<dbReference type="Gene3D" id="3.15.10.50">
    <property type="match status" value="1"/>
</dbReference>
<name>A0ABP1NP89_XYLVO</name>
<reference evidence="2 3" key="1">
    <citation type="submission" date="2024-08" db="EMBL/GenBank/DDBJ databases">
        <authorList>
            <person name="Will J Nash"/>
            <person name="Angela Man"/>
            <person name="Seanna McTaggart"/>
            <person name="Kendall Baker"/>
            <person name="Tom Barker"/>
            <person name="Leah Catchpole"/>
            <person name="Alex Durrant"/>
            <person name="Karim Gharbi"/>
            <person name="Naomi Irish"/>
            <person name="Gemy Kaithakottil"/>
            <person name="Debby Ku"/>
            <person name="Aaliyah Providence"/>
            <person name="Felix Shaw"/>
            <person name="David Swarbreck"/>
            <person name="Chris Watkins"/>
            <person name="Ann M. McCartney"/>
            <person name="Giulio Formenti"/>
            <person name="Alice Mouton"/>
            <person name="Noel Vella"/>
            <person name="Bjorn M von Reumont"/>
            <person name="Adriana Vella"/>
            <person name="Wilfried Haerty"/>
        </authorList>
    </citation>
    <scope>NUCLEOTIDE SEQUENCE [LARGE SCALE GENOMIC DNA]</scope>
</reference>
<comment type="caution">
    <text evidence="2">The sequence shown here is derived from an EMBL/GenBank/DDBJ whole genome shotgun (WGS) entry which is preliminary data.</text>
</comment>
<evidence type="ECO:0000313" key="2">
    <source>
        <dbReference type="EMBL" id="CAL7942850.1"/>
    </source>
</evidence>
<feature type="region of interest" description="Disordered" evidence="1">
    <location>
        <begin position="1"/>
        <end position="20"/>
    </location>
</feature>
<feature type="compositionally biased region" description="Basic and acidic residues" evidence="1">
    <location>
        <begin position="1"/>
        <end position="11"/>
    </location>
</feature>
<evidence type="ECO:0000313" key="3">
    <source>
        <dbReference type="Proteomes" id="UP001642520"/>
    </source>
</evidence>
<protein>
    <submittedName>
        <fullName evidence="2">Uncharacterized protein</fullName>
    </submittedName>
</protein>
<dbReference type="Pfam" id="PF16984">
    <property type="entry name" value="Grp7_allergen"/>
    <property type="match status" value="1"/>
</dbReference>
<evidence type="ECO:0000256" key="1">
    <source>
        <dbReference type="SAM" id="MobiDB-lite"/>
    </source>
</evidence>
<accession>A0ABP1NP89</accession>
<organism evidence="2 3">
    <name type="scientific">Xylocopa violacea</name>
    <name type="common">Violet carpenter bee</name>
    <name type="synonym">Apis violacea</name>
    <dbReference type="NCBI Taxonomy" id="135666"/>
    <lineage>
        <taxon>Eukaryota</taxon>
        <taxon>Metazoa</taxon>
        <taxon>Ecdysozoa</taxon>
        <taxon>Arthropoda</taxon>
        <taxon>Hexapoda</taxon>
        <taxon>Insecta</taxon>
        <taxon>Pterygota</taxon>
        <taxon>Neoptera</taxon>
        <taxon>Endopterygota</taxon>
        <taxon>Hymenoptera</taxon>
        <taxon>Apocrita</taxon>
        <taxon>Aculeata</taxon>
        <taxon>Apoidea</taxon>
        <taxon>Anthophila</taxon>
        <taxon>Apidae</taxon>
        <taxon>Xylocopa</taxon>
        <taxon>Xylocopa</taxon>
    </lineage>
</organism>
<keyword evidence="3" id="KW-1185">Reference proteome</keyword>
<dbReference type="InterPro" id="IPR020234">
    <property type="entry name" value="Mite_allergen_group-7"/>
</dbReference>
<proteinExistence type="predicted"/>
<gene>
    <name evidence="2" type="ORF">XYLVIOL_LOCUS5755</name>
</gene>
<dbReference type="Proteomes" id="UP001642520">
    <property type="component" value="Unassembled WGS sequence"/>
</dbReference>